<evidence type="ECO:0000256" key="1">
    <source>
        <dbReference type="ARBA" id="ARBA00022670"/>
    </source>
</evidence>
<keyword evidence="3" id="KW-0378">Hydrolase</keyword>
<dbReference type="Pfam" id="PF00413">
    <property type="entry name" value="Peptidase_M10"/>
    <property type="match status" value="1"/>
</dbReference>
<name>A0A261FBH0_9BIFI</name>
<evidence type="ECO:0000313" key="6">
    <source>
        <dbReference type="EMBL" id="OZG56501.1"/>
    </source>
</evidence>
<protein>
    <recommendedName>
        <fullName evidence="5">Peptidase M10 metallopeptidase domain-containing protein</fullName>
    </recommendedName>
</protein>
<dbReference type="AlphaFoldDB" id="A0A261FBH0"/>
<evidence type="ECO:0000259" key="5">
    <source>
        <dbReference type="Pfam" id="PF00413"/>
    </source>
</evidence>
<dbReference type="GO" id="GO:0004222">
    <property type="term" value="F:metalloendopeptidase activity"/>
    <property type="evidence" value="ECO:0007669"/>
    <property type="project" value="InterPro"/>
</dbReference>
<dbReference type="EMBL" id="MWWU01000002">
    <property type="protein sequence ID" value="OZG56501.1"/>
    <property type="molecule type" value="Genomic_DNA"/>
</dbReference>
<sequence length="204" mass="22858">MNTRKGNYNSQLFGFRLLGKAVLVFLIILGVSSAIPTHSAYAYSTYPAKWDSSIQMIRAYGDVSGVYSTALNQAIDNYNTQTHVHLSRNNNGKMLAQARYYGGTNWIGFKDGSQNVAGYTNSDADKYPRKRITWADVMLNKSIIRPSTPIGKVRLIWLHELGHAWGLGHSDYVHTVMYANADQSYKSGVEYLTTDDVRGINSKY</sequence>
<dbReference type="InterPro" id="IPR021190">
    <property type="entry name" value="Pept_M10A"/>
</dbReference>
<evidence type="ECO:0000256" key="4">
    <source>
        <dbReference type="ARBA" id="ARBA00022833"/>
    </source>
</evidence>
<dbReference type="Proteomes" id="UP000228976">
    <property type="component" value="Unassembled WGS sequence"/>
</dbReference>
<keyword evidence="7" id="KW-1185">Reference proteome</keyword>
<accession>A0A261FBH0</accession>
<keyword evidence="4" id="KW-0862">Zinc</keyword>
<dbReference type="InterPro" id="IPR001818">
    <property type="entry name" value="Pept_M10_metallopeptidase"/>
</dbReference>
<reference evidence="6 7" key="1">
    <citation type="journal article" date="2017" name="BMC Genomics">
        <title>Comparative genomic and phylogenomic analyses of the Bifidobacteriaceae family.</title>
        <authorList>
            <person name="Lugli G.A."/>
            <person name="Milani C."/>
            <person name="Turroni F."/>
            <person name="Duranti S."/>
            <person name="Mancabelli L."/>
            <person name="Mangifesta M."/>
            <person name="Ferrario C."/>
            <person name="Modesto M."/>
            <person name="Mattarelli P."/>
            <person name="Jiri K."/>
            <person name="van Sinderen D."/>
            <person name="Ventura M."/>
        </authorList>
    </citation>
    <scope>NUCLEOTIDE SEQUENCE [LARGE SCALE GENOMIC DNA]</scope>
    <source>
        <strain evidence="6 7">LMG 21773</strain>
    </source>
</reference>
<keyword evidence="1" id="KW-0645">Protease</keyword>
<feature type="domain" description="Peptidase M10 metallopeptidase" evidence="5">
    <location>
        <begin position="152"/>
        <end position="204"/>
    </location>
</feature>
<evidence type="ECO:0000256" key="2">
    <source>
        <dbReference type="ARBA" id="ARBA00022723"/>
    </source>
</evidence>
<evidence type="ECO:0000256" key="3">
    <source>
        <dbReference type="ARBA" id="ARBA00022801"/>
    </source>
</evidence>
<dbReference type="PRINTS" id="PR00138">
    <property type="entry name" value="MATRIXIN"/>
</dbReference>
<evidence type="ECO:0000313" key="7">
    <source>
        <dbReference type="Proteomes" id="UP000228976"/>
    </source>
</evidence>
<keyword evidence="2" id="KW-0479">Metal-binding</keyword>
<dbReference type="SUPFAM" id="SSF55486">
    <property type="entry name" value="Metalloproteases ('zincins'), catalytic domain"/>
    <property type="match status" value="1"/>
</dbReference>
<dbReference type="Gene3D" id="3.40.390.10">
    <property type="entry name" value="Collagenase (Catalytic Domain)"/>
    <property type="match status" value="1"/>
</dbReference>
<proteinExistence type="predicted"/>
<dbReference type="GO" id="GO:0006508">
    <property type="term" value="P:proteolysis"/>
    <property type="evidence" value="ECO:0007669"/>
    <property type="project" value="UniProtKB-KW"/>
</dbReference>
<organism evidence="6 7">
    <name type="scientific">Aeriscardovia aeriphila</name>
    <dbReference type="NCBI Taxonomy" id="218139"/>
    <lineage>
        <taxon>Bacteria</taxon>
        <taxon>Bacillati</taxon>
        <taxon>Actinomycetota</taxon>
        <taxon>Actinomycetes</taxon>
        <taxon>Bifidobacteriales</taxon>
        <taxon>Bifidobacteriaceae</taxon>
        <taxon>Aeriscardovia</taxon>
    </lineage>
</organism>
<dbReference type="GO" id="GO:0031012">
    <property type="term" value="C:extracellular matrix"/>
    <property type="evidence" value="ECO:0007669"/>
    <property type="project" value="InterPro"/>
</dbReference>
<dbReference type="GO" id="GO:0008270">
    <property type="term" value="F:zinc ion binding"/>
    <property type="evidence" value="ECO:0007669"/>
    <property type="project" value="InterPro"/>
</dbReference>
<comment type="caution">
    <text evidence="6">The sequence shown here is derived from an EMBL/GenBank/DDBJ whole genome shotgun (WGS) entry which is preliminary data.</text>
</comment>
<dbReference type="InterPro" id="IPR024079">
    <property type="entry name" value="MetalloPept_cat_dom_sf"/>
</dbReference>
<gene>
    <name evidence="6" type="ORF">AEAE_0989</name>
</gene>